<dbReference type="AlphaFoldDB" id="A0A2T5UB22"/>
<dbReference type="Proteomes" id="UP000244013">
    <property type="component" value="Unassembled WGS sequence"/>
</dbReference>
<sequence length="84" mass="9169">MTNASTLMIAIEPGVADKLATLAQRRGVDASTIAAEAIARRVDEELEFLDFVQAGEDSIARGDYLTQEEMEAWFAQRHKTANAA</sequence>
<gene>
    <name evidence="1" type="ORF">C8J25_101197</name>
</gene>
<reference evidence="1 2" key="1">
    <citation type="submission" date="2018-04" db="EMBL/GenBank/DDBJ databases">
        <title>Genomic Encyclopedia of Type Strains, Phase III (KMG-III): the genomes of soil and plant-associated and newly described type strains.</title>
        <authorList>
            <person name="Whitman W."/>
        </authorList>
    </citation>
    <scope>NUCLEOTIDE SEQUENCE [LARGE SCALE GENOMIC DNA]</scope>
    <source>
        <strain evidence="1 2">MA-olki</strain>
    </source>
</reference>
<proteinExistence type="predicted"/>
<comment type="caution">
    <text evidence="1">The sequence shown here is derived from an EMBL/GenBank/DDBJ whole genome shotgun (WGS) entry which is preliminary data.</text>
</comment>
<accession>A0A2T5UB22</accession>
<protein>
    <submittedName>
        <fullName evidence="1">Putative transcriptional regulator</fullName>
    </submittedName>
</protein>
<dbReference type="EMBL" id="QAYE01000001">
    <property type="protein sequence ID" value="PTW48699.1"/>
    <property type="molecule type" value="Genomic_DNA"/>
</dbReference>
<name>A0A2T5UB22_9SPHN</name>
<evidence type="ECO:0000313" key="2">
    <source>
        <dbReference type="Proteomes" id="UP000244013"/>
    </source>
</evidence>
<organism evidence="1 2">
    <name type="scientific">Sphingomonas faeni</name>
    <dbReference type="NCBI Taxonomy" id="185950"/>
    <lineage>
        <taxon>Bacteria</taxon>
        <taxon>Pseudomonadati</taxon>
        <taxon>Pseudomonadota</taxon>
        <taxon>Alphaproteobacteria</taxon>
        <taxon>Sphingomonadales</taxon>
        <taxon>Sphingomonadaceae</taxon>
        <taxon>Sphingomonas</taxon>
    </lineage>
</organism>
<evidence type="ECO:0000313" key="1">
    <source>
        <dbReference type="EMBL" id="PTW48699.1"/>
    </source>
</evidence>